<dbReference type="AlphaFoldDB" id="A0A1I7S1U2"/>
<evidence type="ECO:0000313" key="1">
    <source>
        <dbReference type="Proteomes" id="UP000095284"/>
    </source>
</evidence>
<dbReference type="Proteomes" id="UP000095284">
    <property type="component" value="Unplaced"/>
</dbReference>
<protein>
    <submittedName>
        <fullName evidence="2">Uncharacterized protein</fullName>
    </submittedName>
</protein>
<sequence>MIYVARDGSRFLFETKMKFFAIENWKFFCFQNQVAIRNLPKVTATTLSPRRMIGEQLTVIPMSAFSQNPRKAFTAQPLPQTIKTPAIPTLRPYLAHNP</sequence>
<proteinExistence type="predicted"/>
<evidence type="ECO:0000313" key="2">
    <source>
        <dbReference type="WBParaSite" id="BXY_0697000.1"/>
    </source>
</evidence>
<organism evidence="1 2">
    <name type="scientific">Bursaphelenchus xylophilus</name>
    <name type="common">Pinewood nematode worm</name>
    <name type="synonym">Aphelenchoides xylophilus</name>
    <dbReference type="NCBI Taxonomy" id="6326"/>
    <lineage>
        <taxon>Eukaryota</taxon>
        <taxon>Metazoa</taxon>
        <taxon>Ecdysozoa</taxon>
        <taxon>Nematoda</taxon>
        <taxon>Chromadorea</taxon>
        <taxon>Rhabditida</taxon>
        <taxon>Tylenchina</taxon>
        <taxon>Tylenchomorpha</taxon>
        <taxon>Aphelenchoidea</taxon>
        <taxon>Aphelenchoididae</taxon>
        <taxon>Bursaphelenchus</taxon>
    </lineage>
</organism>
<accession>A0A1I7S1U2</accession>
<reference evidence="2" key="1">
    <citation type="submission" date="2016-11" db="UniProtKB">
        <authorList>
            <consortium name="WormBaseParasite"/>
        </authorList>
    </citation>
    <scope>IDENTIFICATION</scope>
</reference>
<dbReference type="WBParaSite" id="BXY_0697000.1">
    <property type="protein sequence ID" value="BXY_0697000.1"/>
    <property type="gene ID" value="BXY_0697000"/>
</dbReference>
<name>A0A1I7S1U2_BURXY</name>